<protein>
    <submittedName>
        <fullName evidence="12">Uncharacterized protein</fullName>
    </submittedName>
</protein>
<evidence type="ECO:0000259" key="11">
    <source>
        <dbReference type="PROSITE" id="PS50878"/>
    </source>
</evidence>
<dbReference type="Gene3D" id="3.30.420.10">
    <property type="entry name" value="Ribonuclease H-like superfamily/Ribonuclease H"/>
    <property type="match status" value="1"/>
</dbReference>
<keyword evidence="2" id="KW-0808">Transferase</keyword>
<dbReference type="InterPro" id="IPR041577">
    <property type="entry name" value="RT_RNaseH_2"/>
</dbReference>
<evidence type="ECO:0000259" key="10">
    <source>
        <dbReference type="PROSITE" id="PS50158"/>
    </source>
</evidence>
<organism evidence="12 13">
    <name type="scientific">Ophiocordyceps polyrhachis-furcata BCC 54312</name>
    <dbReference type="NCBI Taxonomy" id="1330021"/>
    <lineage>
        <taxon>Eukaryota</taxon>
        <taxon>Fungi</taxon>
        <taxon>Dikarya</taxon>
        <taxon>Ascomycota</taxon>
        <taxon>Pezizomycotina</taxon>
        <taxon>Sordariomycetes</taxon>
        <taxon>Hypocreomycetidae</taxon>
        <taxon>Hypocreales</taxon>
        <taxon>Ophiocordycipitaceae</taxon>
        <taxon>Ophiocordyceps</taxon>
    </lineage>
</organism>
<dbReference type="PANTHER" id="PTHR37984">
    <property type="entry name" value="PROTEIN CBG26694"/>
    <property type="match status" value="1"/>
</dbReference>
<evidence type="ECO:0000256" key="5">
    <source>
        <dbReference type="ARBA" id="ARBA00022759"/>
    </source>
</evidence>
<dbReference type="SUPFAM" id="SSF56672">
    <property type="entry name" value="DNA/RNA polymerases"/>
    <property type="match status" value="1"/>
</dbReference>
<dbReference type="CDD" id="cd00303">
    <property type="entry name" value="retropepsin_like"/>
    <property type="match status" value="1"/>
</dbReference>
<dbReference type="InterPro" id="IPR043128">
    <property type="entry name" value="Rev_trsase/Diguanyl_cyclase"/>
</dbReference>
<dbReference type="GO" id="GO:0005739">
    <property type="term" value="C:mitochondrion"/>
    <property type="evidence" value="ECO:0007669"/>
    <property type="project" value="UniProtKB-SubCell"/>
</dbReference>
<dbReference type="InterPro" id="IPR021109">
    <property type="entry name" value="Peptidase_aspartic_dom_sf"/>
</dbReference>
<dbReference type="InterPro" id="IPR012337">
    <property type="entry name" value="RNaseH-like_sf"/>
</dbReference>
<dbReference type="Pfam" id="PF17921">
    <property type="entry name" value="Integrase_H2C2"/>
    <property type="match status" value="1"/>
</dbReference>
<dbReference type="CDD" id="cd09274">
    <property type="entry name" value="RNase_HI_RT_Ty3"/>
    <property type="match status" value="1"/>
</dbReference>
<dbReference type="EMBL" id="LKCN02000011">
    <property type="protein sequence ID" value="RCI10688.1"/>
    <property type="molecule type" value="Genomic_DNA"/>
</dbReference>
<name>A0A367L8D3_9HYPO</name>
<dbReference type="InterPro" id="IPR043502">
    <property type="entry name" value="DNA/RNA_pol_sf"/>
</dbReference>
<dbReference type="Gene3D" id="3.30.70.270">
    <property type="match status" value="2"/>
</dbReference>
<evidence type="ECO:0000256" key="6">
    <source>
        <dbReference type="ARBA" id="ARBA00023128"/>
    </source>
</evidence>
<keyword evidence="8" id="KW-0863">Zinc-finger</keyword>
<dbReference type="InterPro" id="IPR041588">
    <property type="entry name" value="Integrase_H2C2"/>
</dbReference>
<evidence type="ECO:0000256" key="7">
    <source>
        <dbReference type="ARBA" id="ARBA00023268"/>
    </source>
</evidence>
<dbReference type="InterPro" id="IPR036397">
    <property type="entry name" value="RNaseH_sf"/>
</dbReference>
<gene>
    <name evidence="12" type="ORF">L249_5387</name>
</gene>
<dbReference type="CDD" id="cd01647">
    <property type="entry name" value="RT_LTR"/>
    <property type="match status" value="1"/>
</dbReference>
<feature type="domain" description="Reverse transcriptase" evidence="11">
    <location>
        <begin position="526"/>
        <end position="709"/>
    </location>
</feature>
<dbReference type="GO" id="GO:0004519">
    <property type="term" value="F:endonuclease activity"/>
    <property type="evidence" value="ECO:0007669"/>
    <property type="project" value="UniProtKB-KW"/>
</dbReference>
<reference evidence="12 13" key="1">
    <citation type="journal article" date="2015" name="BMC Genomics">
        <title>Insights from the genome of Ophiocordyceps polyrhachis-furcata to pathogenicity and host specificity in insect fungi.</title>
        <authorList>
            <person name="Wichadakul D."/>
            <person name="Kobmoo N."/>
            <person name="Ingsriswang S."/>
            <person name="Tangphatsornruang S."/>
            <person name="Chantasingh D."/>
            <person name="Luangsa-ard J.J."/>
            <person name="Eurwilaichitr L."/>
        </authorList>
    </citation>
    <scope>NUCLEOTIDE SEQUENCE [LARGE SCALE GENOMIC DNA]</scope>
    <source>
        <strain evidence="12 13">BCC 54312</strain>
    </source>
</reference>
<feature type="compositionally biased region" description="Basic and acidic residues" evidence="9">
    <location>
        <begin position="921"/>
        <end position="931"/>
    </location>
</feature>
<sequence>MEDSVTHQQLLHQVSELQQVVMQQRDALMQMEQRTALQLEQKRRKPLPLGSPFDGDKSLFPAWRSLMAHKLVADQVFIGDAHDRWVFLYQHLAPAVQAKVAPFFERGEDHAYNTDAFLRYLDGIFSDPHRRQTAMAELERLSQRPAESFSDYLIRFEAKLSLAGGATWTEDVKVQRLRCSIAPELRQYCVGRDIPRDNYAEAVSRIRSIAVDIESFRLDSRSGPSRSNPPVGLPRSSPDTPMTGVHQAGTSSRPPARSLPPSDTRRQATWVSQDVLAQRRVDGVCLRCGVPGHYSNKCSLRPARRPPKSSVRFVDTVEDSDADLDLVPGADCRVVEFEDSLATQFEEIERRMDAAPLLFPVLVNSTSFVNAQADSGCDCYAAVSESLAQRCQLERVRLPRPREVRTAVTTSHYRRRRFEKTSLIREIVRFIADIDGWLTPVVAYLIPGLTQDLILGTPWFARHDVSIRARRRELIVHSANDLVVQGSVARQVSHPTVAVMGSAFAGLVRREARRPTGCKFVATSLREISALPPHRGSQDHHIRLRRRPDGSLPPLPWGPLYNMPREHLLEDRYPLPLIKETLRSLSNARWFTKLDVRAAFHKLRIAEGDEYLTAFRTRFGLFEWLVCPFGLAGAPASFQRYINNALGTTLGDFVTAYLDDVLIYSGGSRADHWRKVRTVLGKLRAAGLFLDIDKCAFAVTEVKYLGFIVHAGREIRPDPEKVAAIRDWEAPTRLRGVRSFLGFANFYRDFIPRFSHLTAPLIRLTQRNAPFVWTAECQAAFDTLKEAFISYPVLAQWDPSRPTVVETDCSGEALGGCLSQTGEDKILRPVAYHSQKLQPAERNYTIHDKELLAVISCLKAWSAELRSVAEPFTILTDHKALEHFTTPKEMSERQARWAEVLSLFNFHLRYRPGSQASRPDALSRRDQERRGTPSRFGRDACFCANIRPEELWRAALQHDPSYAIRLDALRSAARKFPPEANTREQIADCAISAAGFLQFRGRLWVPCWEPLTTTLIQRVHDSPLAGHPGKNVTFMLLKRDFHWEGMSADVARFLEAMTSMDAEACGFWSELCRLVGVQRLLSTAHHPQTDGGTERANQEVQAILRHMIAFSQLDWPHHLPACQLALNNRESSQLQEGTNLAQAAVAWAQQRQQDLSNPTRLPAETFKVGDFAWLDMRHIKSNRPSRKLDHLQAKYRVVAVPTPLTFVLTLARTPCSVSLTTTPPLTSGRWRRFLPLRMPVAGALQIHCRVVLFW</sequence>
<dbReference type="STRING" id="1330021.A0A367L8D3"/>
<feature type="region of interest" description="Disordered" evidence="9">
    <location>
        <begin position="914"/>
        <end position="934"/>
    </location>
</feature>
<feature type="region of interest" description="Disordered" evidence="9">
    <location>
        <begin position="219"/>
        <end position="267"/>
    </location>
</feature>
<evidence type="ECO:0000256" key="1">
    <source>
        <dbReference type="ARBA" id="ARBA00004173"/>
    </source>
</evidence>
<dbReference type="SUPFAM" id="SSF53098">
    <property type="entry name" value="Ribonuclease H-like"/>
    <property type="match status" value="1"/>
</dbReference>
<dbReference type="FunFam" id="3.30.70.270:FF:000063">
    <property type="entry name" value="Zinc knuckle domaincontaining protein"/>
    <property type="match status" value="1"/>
</dbReference>
<evidence type="ECO:0000256" key="8">
    <source>
        <dbReference type="PROSITE-ProRule" id="PRU00047"/>
    </source>
</evidence>
<evidence type="ECO:0000313" key="13">
    <source>
        <dbReference type="Proteomes" id="UP000253664"/>
    </source>
</evidence>
<dbReference type="Gene3D" id="1.10.340.70">
    <property type="match status" value="1"/>
</dbReference>
<evidence type="ECO:0000256" key="3">
    <source>
        <dbReference type="ARBA" id="ARBA00022695"/>
    </source>
</evidence>
<dbReference type="InterPro" id="IPR001878">
    <property type="entry name" value="Znf_CCHC"/>
</dbReference>
<feature type="compositionally biased region" description="Low complexity" evidence="9">
    <location>
        <begin position="251"/>
        <end position="262"/>
    </location>
</feature>
<dbReference type="PROSITE" id="PS50158">
    <property type="entry name" value="ZF_CCHC"/>
    <property type="match status" value="1"/>
</dbReference>
<dbReference type="GO" id="GO:0008270">
    <property type="term" value="F:zinc ion binding"/>
    <property type="evidence" value="ECO:0007669"/>
    <property type="project" value="UniProtKB-KW"/>
</dbReference>
<keyword evidence="3" id="KW-0548">Nucleotidyltransferase</keyword>
<evidence type="ECO:0000256" key="9">
    <source>
        <dbReference type="SAM" id="MobiDB-lite"/>
    </source>
</evidence>
<dbReference type="Pfam" id="PF00078">
    <property type="entry name" value="RVT_1"/>
    <property type="match status" value="1"/>
</dbReference>
<proteinExistence type="predicted"/>
<dbReference type="GO" id="GO:0003676">
    <property type="term" value="F:nucleic acid binding"/>
    <property type="evidence" value="ECO:0007669"/>
    <property type="project" value="InterPro"/>
</dbReference>
<evidence type="ECO:0000313" key="12">
    <source>
        <dbReference type="EMBL" id="RCI10688.1"/>
    </source>
</evidence>
<keyword evidence="5" id="KW-0378">Hydrolase</keyword>
<accession>A0A367L8D3</accession>
<dbReference type="PROSITE" id="PS50878">
    <property type="entry name" value="RT_POL"/>
    <property type="match status" value="1"/>
</dbReference>
<keyword evidence="4" id="KW-0540">Nuclease</keyword>
<dbReference type="Proteomes" id="UP000253664">
    <property type="component" value="Unassembled WGS sequence"/>
</dbReference>
<keyword evidence="5" id="KW-0255">Endonuclease</keyword>
<keyword evidence="6" id="KW-0496">Mitochondrion</keyword>
<dbReference type="PANTHER" id="PTHR37984:SF5">
    <property type="entry name" value="PROTEIN NYNRIN-LIKE"/>
    <property type="match status" value="1"/>
</dbReference>
<dbReference type="GO" id="GO:0016779">
    <property type="term" value="F:nucleotidyltransferase activity"/>
    <property type="evidence" value="ECO:0007669"/>
    <property type="project" value="UniProtKB-KW"/>
</dbReference>
<keyword evidence="8" id="KW-0862">Zinc</keyword>
<dbReference type="InterPro" id="IPR000477">
    <property type="entry name" value="RT_dom"/>
</dbReference>
<dbReference type="Gene3D" id="2.40.70.10">
    <property type="entry name" value="Acid Proteases"/>
    <property type="match status" value="1"/>
</dbReference>
<comment type="caution">
    <text evidence="12">The sequence shown here is derived from an EMBL/GenBank/DDBJ whole genome shotgun (WGS) entry which is preliminary data.</text>
</comment>
<keyword evidence="8" id="KW-0479">Metal-binding</keyword>
<feature type="domain" description="CCHC-type" evidence="10">
    <location>
        <begin position="285"/>
        <end position="298"/>
    </location>
</feature>
<dbReference type="InterPro" id="IPR050951">
    <property type="entry name" value="Retrovirus_Pol_polyprotein"/>
</dbReference>
<evidence type="ECO:0000256" key="2">
    <source>
        <dbReference type="ARBA" id="ARBA00022679"/>
    </source>
</evidence>
<dbReference type="OrthoDB" id="3341476at2759"/>
<comment type="subcellular location">
    <subcellularLocation>
        <location evidence="1">Mitochondrion</location>
    </subcellularLocation>
</comment>
<dbReference type="AlphaFoldDB" id="A0A367L8D3"/>
<keyword evidence="7" id="KW-0511">Multifunctional enzyme</keyword>
<dbReference type="Pfam" id="PF17919">
    <property type="entry name" value="RT_RNaseH_2"/>
    <property type="match status" value="1"/>
</dbReference>
<evidence type="ECO:0000256" key="4">
    <source>
        <dbReference type="ARBA" id="ARBA00022722"/>
    </source>
</evidence>
<keyword evidence="13" id="KW-1185">Reference proteome</keyword>